<comment type="caution">
    <text evidence="3">The sequence shown here is derived from an EMBL/GenBank/DDBJ whole genome shotgun (WGS) entry which is preliminary data.</text>
</comment>
<proteinExistence type="predicted"/>
<evidence type="ECO:0000313" key="3">
    <source>
        <dbReference type="EMBL" id="PIS22478.1"/>
    </source>
</evidence>
<feature type="compositionally biased region" description="Acidic residues" evidence="2">
    <location>
        <begin position="219"/>
        <end position="232"/>
    </location>
</feature>
<dbReference type="SMART" id="SM00028">
    <property type="entry name" value="TPR"/>
    <property type="match status" value="1"/>
</dbReference>
<name>A0A2H0XED1_UNCKA</name>
<feature type="region of interest" description="Disordered" evidence="2">
    <location>
        <begin position="213"/>
        <end position="232"/>
    </location>
</feature>
<feature type="repeat" description="TPR" evidence="1">
    <location>
        <begin position="46"/>
        <end position="79"/>
    </location>
</feature>
<sequence length="232" mass="26011">MQTSSAPVGANAMDLEKQAVKAAVASDWALAKDLNLQILELEHQDLDAKVRLGKAYLELRDFSKAKKCFKEVLTVDPINIVAQKNYQLAKEEKHSPTPQNGFRSLIKEPATYAEVQAEIVAKGFTASKIAIGATFTLKIFTNQTKVLYDYKDQLIELAVIVDNKIQRRLKAGKERGIIFTGTYVKGVEKDLTILITSSSPIFDCERQELKPYTKRDFMDSDNEPAEPIIEEN</sequence>
<reference evidence="4" key="1">
    <citation type="submission" date="2017-09" db="EMBL/GenBank/DDBJ databases">
        <title>Depth-based differentiation of microbial function through sediment-hosted aquifers and enrichment of novel symbionts in the deep terrestrial subsurface.</title>
        <authorList>
            <person name="Probst A.J."/>
            <person name="Ladd B."/>
            <person name="Jarett J.K."/>
            <person name="Geller-Mcgrath D.E."/>
            <person name="Sieber C.M.K."/>
            <person name="Emerson J.B."/>
            <person name="Anantharaman K."/>
            <person name="Thomas B.C."/>
            <person name="Malmstrom R."/>
            <person name="Stieglmeier M."/>
            <person name="Klingl A."/>
            <person name="Woyke T."/>
            <person name="Ryan C.M."/>
            <person name="Banfield J.F."/>
        </authorList>
    </citation>
    <scope>NUCLEOTIDE SEQUENCE [LARGE SCALE GENOMIC DNA]</scope>
</reference>
<dbReference type="InterPro" id="IPR019734">
    <property type="entry name" value="TPR_rpt"/>
</dbReference>
<evidence type="ECO:0000313" key="4">
    <source>
        <dbReference type="Proteomes" id="UP000231252"/>
    </source>
</evidence>
<accession>A0A2H0XED1</accession>
<evidence type="ECO:0000256" key="2">
    <source>
        <dbReference type="SAM" id="MobiDB-lite"/>
    </source>
</evidence>
<dbReference type="InterPro" id="IPR011990">
    <property type="entry name" value="TPR-like_helical_dom_sf"/>
</dbReference>
<protein>
    <submittedName>
        <fullName evidence="3">Uncharacterized protein</fullName>
    </submittedName>
</protein>
<dbReference type="PROSITE" id="PS50005">
    <property type="entry name" value="TPR"/>
    <property type="match status" value="1"/>
</dbReference>
<dbReference type="SUPFAM" id="SSF48452">
    <property type="entry name" value="TPR-like"/>
    <property type="match status" value="1"/>
</dbReference>
<dbReference type="Pfam" id="PF13181">
    <property type="entry name" value="TPR_8"/>
    <property type="match status" value="1"/>
</dbReference>
<keyword evidence="1" id="KW-0802">TPR repeat</keyword>
<evidence type="ECO:0000256" key="1">
    <source>
        <dbReference type="PROSITE-ProRule" id="PRU00339"/>
    </source>
</evidence>
<dbReference type="AlphaFoldDB" id="A0A2H0XED1"/>
<dbReference type="Proteomes" id="UP000231252">
    <property type="component" value="Unassembled WGS sequence"/>
</dbReference>
<dbReference type="Gene3D" id="1.25.40.10">
    <property type="entry name" value="Tetratricopeptide repeat domain"/>
    <property type="match status" value="1"/>
</dbReference>
<organism evidence="3 4">
    <name type="scientific">candidate division WWE3 bacterium CG08_land_8_20_14_0_20_41_10</name>
    <dbReference type="NCBI Taxonomy" id="1975085"/>
    <lineage>
        <taxon>Bacteria</taxon>
        <taxon>Katanobacteria</taxon>
    </lineage>
</organism>
<gene>
    <name evidence="3" type="ORF">COT50_01765</name>
</gene>
<dbReference type="EMBL" id="PEYU01000031">
    <property type="protein sequence ID" value="PIS22478.1"/>
    <property type="molecule type" value="Genomic_DNA"/>
</dbReference>